<reference evidence="1 2" key="1">
    <citation type="submission" date="2018-02" db="EMBL/GenBank/DDBJ databases">
        <title>Genome sequence of the basidiomycete white-rot fungus Phlebia centrifuga.</title>
        <authorList>
            <person name="Granchi Z."/>
            <person name="Peng M."/>
            <person name="de Vries R.P."/>
            <person name="Hilden K."/>
            <person name="Makela M.R."/>
            <person name="Grigoriev I."/>
            <person name="Riley R."/>
        </authorList>
    </citation>
    <scope>NUCLEOTIDE SEQUENCE [LARGE SCALE GENOMIC DNA]</scope>
    <source>
        <strain evidence="1 2">FBCC195</strain>
    </source>
</reference>
<dbReference type="AlphaFoldDB" id="A0A2R6RVH4"/>
<proteinExistence type="predicted"/>
<gene>
    <name evidence="1" type="ORF">PHLCEN_2v1931</name>
</gene>
<comment type="caution">
    <text evidence="1">The sequence shown here is derived from an EMBL/GenBank/DDBJ whole genome shotgun (WGS) entry which is preliminary data.</text>
</comment>
<organism evidence="1 2">
    <name type="scientific">Hermanssonia centrifuga</name>
    <dbReference type="NCBI Taxonomy" id="98765"/>
    <lineage>
        <taxon>Eukaryota</taxon>
        <taxon>Fungi</taxon>
        <taxon>Dikarya</taxon>
        <taxon>Basidiomycota</taxon>
        <taxon>Agaricomycotina</taxon>
        <taxon>Agaricomycetes</taxon>
        <taxon>Polyporales</taxon>
        <taxon>Meruliaceae</taxon>
        <taxon>Hermanssonia</taxon>
    </lineage>
</organism>
<evidence type="ECO:0000313" key="1">
    <source>
        <dbReference type="EMBL" id="PSS34027.1"/>
    </source>
</evidence>
<name>A0A2R6RVH4_9APHY</name>
<sequence>MTEYPYSKGNKERGVSDNGCCWTGRPDDSFLILANVDYDSMLPRGIAGQYNEACPEAHHLILCHCVPFSATERFETIVDDSRHTVGTFPNTDFDGA</sequence>
<evidence type="ECO:0000313" key="2">
    <source>
        <dbReference type="Proteomes" id="UP000186601"/>
    </source>
</evidence>
<protein>
    <submittedName>
        <fullName evidence="1">Uncharacterized protein</fullName>
    </submittedName>
</protein>
<dbReference type="EMBL" id="MLYV02000162">
    <property type="protein sequence ID" value="PSS34027.1"/>
    <property type="molecule type" value="Genomic_DNA"/>
</dbReference>
<keyword evidence="2" id="KW-1185">Reference proteome</keyword>
<dbReference type="Proteomes" id="UP000186601">
    <property type="component" value="Unassembled WGS sequence"/>
</dbReference>
<accession>A0A2R6RVH4</accession>